<gene>
    <name evidence="1" type="ORF">Tci_888916</name>
</gene>
<feature type="non-terminal residue" evidence="1">
    <location>
        <position position="143"/>
    </location>
</feature>
<comment type="caution">
    <text evidence="1">The sequence shown here is derived from an EMBL/GenBank/DDBJ whole genome shotgun (WGS) entry which is preliminary data.</text>
</comment>
<dbReference type="EMBL" id="BKCJ011296688">
    <property type="protein sequence ID" value="GFD16947.1"/>
    <property type="molecule type" value="Genomic_DNA"/>
</dbReference>
<proteinExistence type="predicted"/>
<name>A0A699U3P9_TANCI</name>
<reference evidence="1" key="1">
    <citation type="journal article" date="2019" name="Sci. Rep.">
        <title>Draft genome of Tanacetum cinerariifolium, the natural source of mosquito coil.</title>
        <authorList>
            <person name="Yamashiro T."/>
            <person name="Shiraishi A."/>
            <person name="Satake H."/>
            <person name="Nakayama K."/>
        </authorList>
    </citation>
    <scope>NUCLEOTIDE SEQUENCE</scope>
</reference>
<dbReference type="PANTHER" id="PTHR47017:SF1">
    <property type="entry name" value="ACYL-COA"/>
    <property type="match status" value="1"/>
</dbReference>
<dbReference type="AlphaFoldDB" id="A0A699U3P9"/>
<dbReference type="PANTHER" id="PTHR47017">
    <property type="entry name" value="ACYL-COA"/>
    <property type="match status" value="1"/>
</dbReference>
<organism evidence="1">
    <name type="scientific">Tanacetum cinerariifolium</name>
    <name type="common">Dalmatian daisy</name>
    <name type="synonym">Chrysanthemum cinerariifolium</name>
    <dbReference type="NCBI Taxonomy" id="118510"/>
    <lineage>
        <taxon>Eukaryota</taxon>
        <taxon>Viridiplantae</taxon>
        <taxon>Streptophyta</taxon>
        <taxon>Embryophyta</taxon>
        <taxon>Tracheophyta</taxon>
        <taxon>Spermatophyta</taxon>
        <taxon>Magnoliopsida</taxon>
        <taxon>eudicotyledons</taxon>
        <taxon>Gunneridae</taxon>
        <taxon>Pentapetalae</taxon>
        <taxon>asterids</taxon>
        <taxon>campanulids</taxon>
        <taxon>Asterales</taxon>
        <taxon>Asteraceae</taxon>
        <taxon>Asteroideae</taxon>
        <taxon>Anthemideae</taxon>
        <taxon>Anthemidinae</taxon>
        <taxon>Tanacetum</taxon>
    </lineage>
</organism>
<feature type="non-terminal residue" evidence="1">
    <location>
        <position position="1"/>
    </location>
</feature>
<protein>
    <submittedName>
        <fullName evidence="1">Uncharacterized protein</fullName>
    </submittedName>
</protein>
<dbReference type="Pfam" id="PF04339">
    <property type="entry name" value="FemAB_like"/>
    <property type="match status" value="1"/>
</dbReference>
<sequence>VSAPCFSQFAGRQRQPRAALRLARRAFAAVRGRAADRCAAGVPQMALLRRIRLRSRLGGRLPSRGSGLLPETGFDFDWLEGHELSEAHWDFVYACYSNTYEVRGQTPYLTREFFSLVGERMPDAIRVVLARQGSRPVAMAFSL</sequence>
<dbReference type="InterPro" id="IPR007434">
    <property type="entry name" value="FemAB-like"/>
</dbReference>
<dbReference type="InterPro" id="IPR016181">
    <property type="entry name" value="Acyl_CoA_acyltransferase"/>
</dbReference>
<evidence type="ECO:0000313" key="1">
    <source>
        <dbReference type="EMBL" id="GFD16947.1"/>
    </source>
</evidence>
<dbReference type="SUPFAM" id="SSF55729">
    <property type="entry name" value="Acyl-CoA N-acyltransferases (Nat)"/>
    <property type="match status" value="1"/>
</dbReference>
<accession>A0A699U3P9</accession>